<feature type="transmembrane region" description="Helical" evidence="1">
    <location>
        <begin position="6"/>
        <end position="23"/>
    </location>
</feature>
<sequence>MKIIVIINLWSIIFKLGMDNFINKIKKVRPSEIKGFVIKYEKPLSFSAMVLGFVIDVLTLTRVDLWLDNLILLSYLALSGIIIILLNSFYVGKLRHWIWQKLIPWAPIGLQFAFGGLFSGFVVLYSRSASLSASWLFLAIMAFLLIANEFFEKRYHKPTFQLSIYFIAIFSYLIFAVPVLINKVGALTFLLSGFTSLFIITIILRLIAIFSGQKFFPNLRKNSGVLDINSLNSTSWRSAWVSVFSIYVAFNIFYFTSIIPPIPLSLKDKVVAHSIQRTSEGYRVVYEPAPWYMFFKGFNNEFNYTEGNPVYIFNSIFAPADIETEVIHEWQNYNKETGKWETAGKIQYHISGGRDKGYRGFSLKTGVWPGKWRVNVKTKNGLLLGRIKFKIVEAKGPFDLISEIR</sequence>
<gene>
    <name evidence="3" type="ORF">COV29_01760</name>
</gene>
<dbReference type="InterPro" id="IPR022606">
    <property type="entry name" value="DUF2914"/>
</dbReference>
<proteinExistence type="predicted"/>
<evidence type="ECO:0000313" key="4">
    <source>
        <dbReference type="Proteomes" id="UP000228496"/>
    </source>
</evidence>
<reference evidence="3 4" key="1">
    <citation type="submission" date="2017-09" db="EMBL/GenBank/DDBJ databases">
        <title>Depth-based differentiation of microbial function through sediment-hosted aquifers and enrichment of novel symbionts in the deep terrestrial subsurface.</title>
        <authorList>
            <person name="Probst A.J."/>
            <person name="Ladd B."/>
            <person name="Jarett J.K."/>
            <person name="Geller-Mcgrath D.E."/>
            <person name="Sieber C.M."/>
            <person name="Emerson J.B."/>
            <person name="Anantharaman K."/>
            <person name="Thomas B.C."/>
            <person name="Malmstrom R."/>
            <person name="Stieglmeier M."/>
            <person name="Klingl A."/>
            <person name="Woyke T."/>
            <person name="Ryan C.M."/>
            <person name="Banfield J.F."/>
        </authorList>
    </citation>
    <scope>NUCLEOTIDE SEQUENCE [LARGE SCALE GENOMIC DNA]</scope>
    <source>
        <strain evidence="3">CG10_big_fil_rev_8_21_14_0_10_36_16</strain>
    </source>
</reference>
<evidence type="ECO:0000259" key="2">
    <source>
        <dbReference type="Pfam" id="PF11141"/>
    </source>
</evidence>
<dbReference type="Proteomes" id="UP000228496">
    <property type="component" value="Unassembled WGS sequence"/>
</dbReference>
<name>A0A2J0Q7D7_9BACT</name>
<feature type="domain" description="DUF2914" evidence="2">
    <location>
        <begin position="324"/>
        <end position="391"/>
    </location>
</feature>
<comment type="caution">
    <text evidence="3">The sequence shown here is derived from an EMBL/GenBank/DDBJ whole genome shotgun (WGS) entry which is preliminary data.</text>
</comment>
<feature type="transmembrane region" description="Helical" evidence="1">
    <location>
        <begin position="69"/>
        <end position="90"/>
    </location>
</feature>
<keyword evidence="1" id="KW-0812">Transmembrane</keyword>
<keyword evidence="1" id="KW-0472">Membrane</keyword>
<feature type="transmembrane region" description="Helical" evidence="1">
    <location>
        <begin position="163"/>
        <end position="181"/>
    </location>
</feature>
<evidence type="ECO:0000256" key="1">
    <source>
        <dbReference type="SAM" id="Phobius"/>
    </source>
</evidence>
<dbReference type="EMBL" id="PCXQ01000004">
    <property type="protein sequence ID" value="PJE50986.1"/>
    <property type="molecule type" value="Genomic_DNA"/>
</dbReference>
<feature type="transmembrane region" description="Helical" evidence="1">
    <location>
        <begin position="44"/>
        <end position="63"/>
    </location>
</feature>
<feature type="transmembrane region" description="Helical" evidence="1">
    <location>
        <begin position="131"/>
        <end position="151"/>
    </location>
</feature>
<feature type="transmembrane region" description="Helical" evidence="1">
    <location>
        <begin position="239"/>
        <end position="259"/>
    </location>
</feature>
<dbReference type="Pfam" id="PF11141">
    <property type="entry name" value="DUF2914"/>
    <property type="match status" value="1"/>
</dbReference>
<dbReference type="AlphaFoldDB" id="A0A2J0Q7D7"/>
<protein>
    <recommendedName>
        <fullName evidence="2">DUF2914 domain-containing protein</fullName>
    </recommendedName>
</protein>
<keyword evidence="1" id="KW-1133">Transmembrane helix</keyword>
<feature type="transmembrane region" description="Helical" evidence="1">
    <location>
        <begin position="187"/>
        <end position="210"/>
    </location>
</feature>
<feature type="transmembrane region" description="Helical" evidence="1">
    <location>
        <begin position="102"/>
        <end position="125"/>
    </location>
</feature>
<organism evidence="3 4">
    <name type="scientific">Candidatus Yanofskybacteria bacterium CG10_big_fil_rev_8_21_14_0_10_36_16</name>
    <dbReference type="NCBI Taxonomy" id="1975096"/>
    <lineage>
        <taxon>Bacteria</taxon>
        <taxon>Candidatus Yanofskyibacteriota</taxon>
    </lineage>
</organism>
<evidence type="ECO:0000313" key="3">
    <source>
        <dbReference type="EMBL" id="PJE50986.1"/>
    </source>
</evidence>
<accession>A0A2J0Q7D7</accession>